<proteinExistence type="predicted"/>
<evidence type="ECO:0000313" key="10">
    <source>
        <dbReference type="EMBL" id="WOL17360.1"/>
    </source>
</evidence>
<reference evidence="10 11" key="1">
    <citation type="submission" date="2023-10" db="EMBL/GenBank/DDBJ databases">
        <title>Chromosome-scale genome assembly provides insights into flower coloration mechanisms of Canna indica.</title>
        <authorList>
            <person name="Li C."/>
        </authorList>
    </citation>
    <scope>NUCLEOTIDE SEQUENCE [LARGE SCALE GENOMIC DNA]</scope>
    <source>
        <tissue evidence="10">Flower</tissue>
    </source>
</reference>
<evidence type="ECO:0000259" key="9">
    <source>
        <dbReference type="PROSITE" id="PS50011"/>
    </source>
</evidence>
<name>A0AAQ3KZ75_9LILI</name>
<dbReference type="InterPro" id="IPR050660">
    <property type="entry name" value="NEK_Ser/Thr_kinase"/>
</dbReference>
<evidence type="ECO:0000256" key="2">
    <source>
        <dbReference type="ARBA" id="ARBA00022527"/>
    </source>
</evidence>
<evidence type="ECO:0000256" key="5">
    <source>
        <dbReference type="ARBA" id="ARBA00022777"/>
    </source>
</evidence>
<keyword evidence="11" id="KW-1185">Reference proteome</keyword>
<evidence type="ECO:0000256" key="7">
    <source>
        <dbReference type="ARBA" id="ARBA00047899"/>
    </source>
</evidence>
<gene>
    <name evidence="10" type="ORF">Cni_G26152</name>
</gene>
<dbReference type="GO" id="GO:0005524">
    <property type="term" value="F:ATP binding"/>
    <property type="evidence" value="ECO:0007669"/>
    <property type="project" value="UniProtKB-KW"/>
</dbReference>
<evidence type="ECO:0000256" key="4">
    <source>
        <dbReference type="ARBA" id="ARBA00022741"/>
    </source>
</evidence>
<dbReference type="GO" id="GO:0055028">
    <property type="term" value="C:cortical microtubule"/>
    <property type="evidence" value="ECO:0007669"/>
    <property type="project" value="TreeGrafter"/>
</dbReference>
<feature type="domain" description="Protein kinase" evidence="9">
    <location>
        <begin position="1"/>
        <end position="109"/>
    </location>
</feature>
<dbReference type="EMBL" id="CP136897">
    <property type="protein sequence ID" value="WOL17360.1"/>
    <property type="molecule type" value="Genomic_DNA"/>
</dbReference>
<evidence type="ECO:0000256" key="1">
    <source>
        <dbReference type="ARBA" id="ARBA00012513"/>
    </source>
</evidence>
<dbReference type="EC" id="2.7.11.1" evidence="1"/>
<dbReference type="Gene3D" id="1.10.510.10">
    <property type="entry name" value="Transferase(Phosphotransferase) domain 1"/>
    <property type="match status" value="1"/>
</dbReference>
<accession>A0AAQ3KZ75</accession>
<evidence type="ECO:0000313" key="11">
    <source>
        <dbReference type="Proteomes" id="UP001327560"/>
    </source>
</evidence>
<dbReference type="Proteomes" id="UP001327560">
    <property type="component" value="Chromosome 8"/>
</dbReference>
<sequence>MVTQLLLAVDYLHSNCMLHQDLKCSNIFLTRDDDVRLGDFNWTSKISQRRGSHIFGLNMSNLAETSALRMESRSFNEVVNGVCHLPDFIEEYNKVCIEEEEEEEGGGGQ</sequence>
<evidence type="ECO:0000256" key="3">
    <source>
        <dbReference type="ARBA" id="ARBA00022679"/>
    </source>
</evidence>
<keyword evidence="6" id="KW-0067">ATP-binding</keyword>
<dbReference type="PROSITE" id="PS50011">
    <property type="entry name" value="PROTEIN_KINASE_DOM"/>
    <property type="match status" value="1"/>
</dbReference>
<evidence type="ECO:0000256" key="8">
    <source>
        <dbReference type="ARBA" id="ARBA00048679"/>
    </source>
</evidence>
<keyword evidence="3" id="KW-0808">Transferase</keyword>
<keyword evidence="5 10" id="KW-0418">Kinase</keyword>
<dbReference type="InterPro" id="IPR000719">
    <property type="entry name" value="Prot_kinase_dom"/>
</dbReference>
<dbReference type="PROSITE" id="PS00108">
    <property type="entry name" value="PROTEIN_KINASE_ST"/>
    <property type="match status" value="1"/>
</dbReference>
<comment type="catalytic activity">
    <reaction evidence="8">
        <text>L-seryl-[protein] + ATP = O-phospho-L-seryl-[protein] + ADP + H(+)</text>
        <dbReference type="Rhea" id="RHEA:17989"/>
        <dbReference type="Rhea" id="RHEA-COMP:9863"/>
        <dbReference type="Rhea" id="RHEA-COMP:11604"/>
        <dbReference type="ChEBI" id="CHEBI:15378"/>
        <dbReference type="ChEBI" id="CHEBI:29999"/>
        <dbReference type="ChEBI" id="CHEBI:30616"/>
        <dbReference type="ChEBI" id="CHEBI:83421"/>
        <dbReference type="ChEBI" id="CHEBI:456216"/>
        <dbReference type="EC" id="2.7.11.1"/>
    </reaction>
</comment>
<dbReference type="AlphaFoldDB" id="A0AAQ3KZ75"/>
<dbReference type="SUPFAM" id="SSF56112">
    <property type="entry name" value="Protein kinase-like (PK-like)"/>
    <property type="match status" value="1"/>
</dbReference>
<dbReference type="InterPro" id="IPR008271">
    <property type="entry name" value="Ser/Thr_kinase_AS"/>
</dbReference>
<comment type="catalytic activity">
    <reaction evidence="7">
        <text>L-threonyl-[protein] + ATP = O-phospho-L-threonyl-[protein] + ADP + H(+)</text>
        <dbReference type="Rhea" id="RHEA:46608"/>
        <dbReference type="Rhea" id="RHEA-COMP:11060"/>
        <dbReference type="Rhea" id="RHEA-COMP:11605"/>
        <dbReference type="ChEBI" id="CHEBI:15378"/>
        <dbReference type="ChEBI" id="CHEBI:30013"/>
        <dbReference type="ChEBI" id="CHEBI:30616"/>
        <dbReference type="ChEBI" id="CHEBI:61977"/>
        <dbReference type="ChEBI" id="CHEBI:456216"/>
        <dbReference type="EC" id="2.7.11.1"/>
    </reaction>
</comment>
<organism evidence="10 11">
    <name type="scientific">Canna indica</name>
    <name type="common">Indian-shot</name>
    <dbReference type="NCBI Taxonomy" id="4628"/>
    <lineage>
        <taxon>Eukaryota</taxon>
        <taxon>Viridiplantae</taxon>
        <taxon>Streptophyta</taxon>
        <taxon>Embryophyta</taxon>
        <taxon>Tracheophyta</taxon>
        <taxon>Spermatophyta</taxon>
        <taxon>Magnoliopsida</taxon>
        <taxon>Liliopsida</taxon>
        <taxon>Zingiberales</taxon>
        <taxon>Cannaceae</taxon>
        <taxon>Canna</taxon>
    </lineage>
</organism>
<keyword evidence="4" id="KW-0547">Nucleotide-binding</keyword>
<dbReference type="InterPro" id="IPR011009">
    <property type="entry name" value="Kinase-like_dom_sf"/>
</dbReference>
<protein>
    <recommendedName>
        <fullName evidence="1">non-specific serine/threonine protein kinase</fullName>
        <ecNumber evidence="1">2.7.11.1</ecNumber>
    </recommendedName>
</protein>
<dbReference type="GO" id="GO:0007017">
    <property type="term" value="P:microtubule-based process"/>
    <property type="evidence" value="ECO:0007669"/>
    <property type="project" value="TreeGrafter"/>
</dbReference>
<dbReference type="GO" id="GO:0004674">
    <property type="term" value="F:protein serine/threonine kinase activity"/>
    <property type="evidence" value="ECO:0007669"/>
    <property type="project" value="UniProtKB-KW"/>
</dbReference>
<keyword evidence="2" id="KW-0723">Serine/threonine-protein kinase</keyword>
<evidence type="ECO:0000256" key="6">
    <source>
        <dbReference type="ARBA" id="ARBA00022840"/>
    </source>
</evidence>
<dbReference type="PANTHER" id="PTHR43671">
    <property type="entry name" value="SERINE/THREONINE-PROTEIN KINASE NEK"/>
    <property type="match status" value="1"/>
</dbReference>
<dbReference type="Pfam" id="PF00069">
    <property type="entry name" value="Pkinase"/>
    <property type="match status" value="1"/>
</dbReference>
<dbReference type="PANTHER" id="PTHR43671:SF98">
    <property type="entry name" value="SERINE_THREONINE-PROTEIN KINASE NEK11"/>
    <property type="match status" value="1"/>
</dbReference>